<comment type="caution">
    <text evidence="2">The sequence shown here is derived from an EMBL/GenBank/DDBJ whole genome shotgun (WGS) entry which is preliminary data.</text>
</comment>
<dbReference type="EMBL" id="BAABAK010000015">
    <property type="protein sequence ID" value="GAA3973733.1"/>
    <property type="molecule type" value="Genomic_DNA"/>
</dbReference>
<name>A0ABP7Q1T9_9SPHI</name>
<proteinExistence type="predicted"/>
<gene>
    <name evidence="2" type="ORF">GCM10022246_27650</name>
</gene>
<feature type="chain" id="PRO_5046808990" evidence="1">
    <location>
        <begin position="19"/>
        <end position="296"/>
    </location>
</feature>
<accession>A0ABP7Q1T9</accession>
<keyword evidence="3" id="KW-1185">Reference proteome</keyword>
<organism evidence="2 3">
    <name type="scientific">Pedobacter ginsengiterrae</name>
    <dbReference type="NCBI Taxonomy" id="871696"/>
    <lineage>
        <taxon>Bacteria</taxon>
        <taxon>Pseudomonadati</taxon>
        <taxon>Bacteroidota</taxon>
        <taxon>Sphingobacteriia</taxon>
        <taxon>Sphingobacteriales</taxon>
        <taxon>Sphingobacteriaceae</taxon>
        <taxon>Pedobacter</taxon>
    </lineage>
</organism>
<dbReference type="RefSeq" id="WP_344767982.1">
    <property type="nucleotide sequence ID" value="NZ_BAABAK010000015.1"/>
</dbReference>
<evidence type="ECO:0000313" key="2">
    <source>
        <dbReference type="EMBL" id="GAA3973733.1"/>
    </source>
</evidence>
<sequence>MKFLISFLCFSVFLSTFAQKTYLLKQDYPVGKKYDYSINSDQIINQKVSGKSLNYVQNVSTDYSFDITGTKGLDKNIKVTYKRITIKSIGMGNELILDSDKEEVGKQNPFAGLKNSSFDMVLSPNGSIKSVSGVESMVDRMAVKISTDTAQIKQIKLSLSKQFNSEVIRQTLESSMRIYPEKAIKVGDSWIVNSKMKITMPIESITTYTLKEIKDGIAILAIRATLISKGDFDSMGNKMQTDLKGMNIGDAQIDLKTGLILSSHIRIELYGKMKAVDQDIDFDMEGINKISGKAAN</sequence>
<dbReference type="Pfam" id="PF19777">
    <property type="entry name" value="DUF6263"/>
    <property type="match status" value="1"/>
</dbReference>
<reference evidence="3" key="1">
    <citation type="journal article" date="2019" name="Int. J. Syst. Evol. Microbiol.">
        <title>The Global Catalogue of Microorganisms (GCM) 10K type strain sequencing project: providing services to taxonomists for standard genome sequencing and annotation.</title>
        <authorList>
            <consortium name="The Broad Institute Genomics Platform"/>
            <consortium name="The Broad Institute Genome Sequencing Center for Infectious Disease"/>
            <person name="Wu L."/>
            <person name="Ma J."/>
        </authorList>
    </citation>
    <scope>NUCLEOTIDE SEQUENCE [LARGE SCALE GENOMIC DNA]</scope>
    <source>
        <strain evidence="3">JCM 17338</strain>
    </source>
</reference>
<dbReference type="InterPro" id="IPR046230">
    <property type="entry name" value="DUF6263"/>
</dbReference>
<feature type="signal peptide" evidence="1">
    <location>
        <begin position="1"/>
        <end position="18"/>
    </location>
</feature>
<evidence type="ECO:0000256" key="1">
    <source>
        <dbReference type="SAM" id="SignalP"/>
    </source>
</evidence>
<protein>
    <submittedName>
        <fullName evidence="2">Uncharacterized protein</fullName>
    </submittedName>
</protein>
<evidence type="ECO:0000313" key="3">
    <source>
        <dbReference type="Proteomes" id="UP001501081"/>
    </source>
</evidence>
<dbReference type="Proteomes" id="UP001501081">
    <property type="component" value="Unassembled WGS sequence"/>
</dbReference>
<keyword evidence="1" id="KW-0732">Signal</keyword>